<feature type="compositionally biased region" description="Basic and acidic residues" evidence="4">
    <location>
        <begin position="15"/>
        <end position="27"/>
    </location>
</feature>
<name>A0A8C4XHD6_ERPCA</name>
<reference evidence="5" key="1">
    <citation type="submission" date="2021-06" db="EMBL/GenBank/DDBJ databases">
        <authorList>
            <consortium name="Wellcome Sanger Institute Data Sharing"/>
        </authorList>
    </citation>
    <scope>NUCLEOTIDE SEQUENCE [LARGE SCALE GENOMIC DNA]</scope>
</reference>
<dbReference type="Proteomes" id="UP000694620">
    <property type="component" value="Chromosome 17"/>
</dbReference>
<evidence type="ECO:0000256" key="1">
    <source>
        <dbReference type="ARBA" id="ARBA00004123"/>
    </source>
</evidence>
<dbReference type="AlphaFoldDB" id="A0A8C4XHD6"/>
<accession>A0A8C4XHD6</accession>
<evidence type="ECO:0000256" key="3">
    <source>
        <dbReference type="ARBA" id="ARBA00034716"/>
    </source>
</evidence>
<sequence length="121" mass="14498">MSTTSESEPNYEEIFSDRFTSEDKEYQEYCQRPPDPPPVVEDWGNKAGGHQRGRDFRYRPYRGRDEGRSWSNDYRSHQHWQERGWGGGGQRSHQQTGNYNSSNYRHQGYHSYHQRPSSHHY</sequence>
<feature type="compositionally biased region" description="Basic and acidic residues" evidence="4">
    <location>
        <begin position="52"/>
        <end position="82"/>
    </location>
</feature>
<reference evidence="5" key="2">
    <citation type="submission" date="2025-08" db="UniProtKB">
        <authorList>
            <consortium name="Ensembl"/>
        </authorList>
    </citation>
    <scope>IDENTIFICATION</scope>
</reference>
<reference evidence="5" key="3">
    <citation type="submission" date="2025-09" db="UniProtKB">
        <authorList>
            <consortium name="Ensembl"/>
        </authorList>
    </citation>
    <scope>IDENTIFICATION</scope>
</reference>
<dbReference type="Pfam" id="PF15320">
    <property type="entry name" value="RAM"/>
    <property type="match status" value="1"/>
</dbReference>
<keyword evidence="6" id="KW-1185">Reference proteome</keyword>
<dbReference type="GeneTree" id="ENSGT00390000011190"/>
<evidence type="ECO:0000313" key="5">
    <source>
        <dbReference type="Ensembl" id="ENSECRP00000030978.1"/>
    </source>
</evidence>
<dbReference type="InterPro" id="IPR028271">
    <property type="entry name" value="RAMAC"/>
</dbReference>
<gene>
    <name evidence="5" type="primary">RAMAC</name>
</gene>
<dbReference type="GO" id="GO:0031533">
    <property type="term" value="C:mRNA capping enzyme complex"/>
    <property type="evidence" value="ECO:0007669"/>
    <property type="project" value="InterPro"/>
</dbReference>
<feature type="compositionally biased region" description="Basic residues" evidence="4">
    <location>
        <begin position="112"/>
        <end position="121"/>
    </location>
</feature>
<keyword evidence="2" id="KW-0539">Nucleus</keyword>
<feature type="compositionally biased region" description="Polar residues" evidence="4">
    <location>
        <begin position="96"/>
        <end position="105"/>
    </location>
</feature>
<dbReference type="PANTHER" id="PTHR48168">
    <property type="entry name" value="RNA GUANINE-7 METHYLTRANSFERASE-ACTIVATING SUBUNIT-LIKE (PSEUDOGENE)-RELATED"/>
    <property type="match status" value="1"/>
</dbReference>
<evidence type="ECO:0000313" key="6">
    <source>
        <dbReference type="Proteomes" id="UP000694620"/>
    </source>
</evidence>
<proteinExistence type="inferred from homology"/>
<dbReference type="PANTHER" id="PTHR48168:SF1">
    <property type="entry name" value="RNA GUANINE-N7 METHYLTRANSFERASE ACTIVATING SUBUNIT-RELATED"/>
    <property type="match status" value="1"/>
</dbReference>
<evidence type="ECO:0000256" key="4">
    <source>
        <dbReference type="SAM" id="MobiDB-lite"/>
    </source>
</evidence>
<dbReference type="OrthoDB" id="5875297at2759"/>
<dbReference type="GO" id="GO:0106005">
    <property type="term" value="P:RNA 5'-cap (guanine-N7)-methylation"/>
    <property type="evidence" value="ECO:0007669"/>
    <property type="project" value="InterPro"/>
</dbReference>
<comment type="subcellular location">
    <subcellularLocation>
        <location evidence="1">Nucleus</location>
    </subcellularLocation>
</comment>
<comment type="similarity">
    <text evidence="3">Belongs to the RAM family.</text>
</comment>
<protein>
    <submittedName>
        <fullName evidence="5">RNA guanine-7 methyltransferase activating subunit</fullName>
    </submittedName>
</protein>
<feature type="region of interest" description="Disordered" evidence="4">
    <location>
        <begin position="1"/>
        <end position="121"/>
    </location>
</feature>
<evidence type="ECO:0000256" key="2">
    <source>
        <dbReference type="ARBA" id="ARBA00023242"/>
    </source>
</evidence>
<organism evidence="5 6">
    <name type="scientific">Erpetoichthys calabaricus</name>
    <name type="common">Rope fish</name>
    <name type="synonym">Calamoichthys calabaricus</name>
    <dbReference type="NCBI Taxonomy" id="27687"/>
    <lineage>
        <taxon>Eukaryota</taxon>
        <taxon>Metazoa</taxon>
        <taxon>Chordata</taxon>
        <taxon>Craniata</taxon>
        <taxon>Vertebrata</taxon>
        <taxon>Euteleostomi</taxon>
        <taxon>Actinopterygii</taxon>
        <taxon>Polypteriformes</taxon>
        <taxon>Polypteridae</taxon>
        <taxon>Erpetoichthys</taxon>
    </lineage>
</organism>
<dbReference type="GO" id="GO:0003723">
    <property type="term" value="F:RNA binding"/>
    <property type="evidence" value="ECO:0007669"/>
    <property type="project" value="InterPro"/>
</dbReference>
<dbReference type="Ensembl" id="ENSECRT00000031633.1">
    <property type="protein sequence ID" value="ENSECRP00000030978.1"/>
    <property type="gene ID" value="ENSECRG00000021018.1"/>
</dbReference>